<feature type="compositionally biased region" description="Basic and acidic residues" evidence="4">
    <location>
        <begin position="250"/>
        <end position="269"/>
    </location>
</feature>
<dbReference type="GO" id="GO:0006974">
    <property type="term" value="P:DNA damage response"/>
    <property type="evidence" value="ECO:0007669"/>
    <property type="project" value="UniProtKB-KW"/>
</dbReference>
<dbReference type="SMART" id="SM00292">
    <property type="entry name" value="BRCT"/>
    <property type="match status" value="1"/>
</dbReference>
<evidence type="ECO:0000259" key="5">
    <source>
        <dbReference type="PROSITE" id="PS50172"/>
    </source>
</evidence>
<proteinExistence type="predicted"/>
<dbReference type="InterPro" id="IPR036420">
    <property type="entry name" value="BRCT_dom_sf"/>
</dbReference>
<dbReference type="EMBL" id="CAKMRJ010005523">
    <property type="protein sequence ID" value="CAH1447466.1"/>
    <property type="molecule type" value="Genomic_DNA"/>
</dbReference>
<sequence>MAALDDREAGNNLNVSVEDGHLIAGDFDFTEELESPFQNLDADTEELDISHFVGDLRALMVDDSEDEIVLDSDDEPISEQKQGKIRGRLWRHAQSVVDVRSSAGSNLTDKVTDNIPSERKEERNLVSHNENETGSRDTDTRCSKGDKLVNLNASSNNFEGENAVVDESQEPGESSEADALDFVDHFLSVSAVNSSPEVKILKYDGPRSPFSSCAKGSQKLAMKTSFMTKIGVSTFDWDNDQPDHGGGFFLEKKTEPDMQRDKHVSERCKSKQVPGNDSNERDEPPDMFDVGFNTQMAAEAMEALLYATPPHIDVNEHKRVKNPPIENPSKKFSFPLSANCDSQTNGISFKQKRVANKRHKMSTSFHNKNQRELNLELPNLGKAENCTNGDNLTEPKKKVYEKSLKVYKRRKQKQDADKENLKPDNEVKTFSPVASRTRRGSSVKRSQRTADATYNGKQIDVLHKTKLGDWKFDTWKWPKKRRTCRNMRQNAKLTNTLNVQSSVVKGGNGEMEGNFREASFMSSVKRKARSASIYRSTSGKKLSNTKCVSMRIKMIPKTLNEFEHSFESIPALGGEEKIKDLLSNGKNKTPSIMSSASRTSDQVGPPRKQLHKKSSTSSSLRNELPRLGFSESAPDFMSKDLRRRRSKVEIRVLFSQSLDDDVVKQQRKILKKLGTCMATDCSDATHFVADRFARTKKMLEAMGLGKQIVTPLWLESCDQVGCIIDEKNYILRDAKKEKQIGFSMPVSLSRATTHPLLKDRRVFITPNVEPDREMIKNLIKAVHGQVMEDIEQASMECKTSDDMLILSCEQDYVLCVPFLDKGAAVYSSELLLNGIIIQKLEYAKHQLFKGHIIMKRYARKRKKNGSGDLDVV</sequence>
<keyword evidence="2" id="KW-0227">DNA damage</keyword>
<feature type="region of interest" description="Disordered" evidence="4">
    <location>
        <begin position="101"/>
        <end position="176"/>
    </location>
</feature>
<comment type="subcellular location">
    <subcellularLocation>
        <location evidence="1">Nucleus</location>
    </subcellularLocation>
</comment>
<feature type="compositionally biased region" description="Basic and acidic residues" evidence="4">
    <location>
        <begin position="110"/>
        <end position="147"/>
    </location>
</feature>
<gene>
    <name evidence="6" type="ORF">LVIROSA_LOCUS33076</name>
</gene>
<accession>A0AAU9PB94</accession>
<name>A0AAU9PB94_9ASTR</name>
<dbReference type="PROSITE" id="PS50172">
    <property type="entry name" value="BRCT"/>
    <property type="match status" value="1"/>
</dbReference>
<feature type="compositionally biased region" description="Polar residues" evidence="4">
    <location>
        <begin position="584"/>
        <end position="602"/>
    </location>
</feature>
<dbReference type="SUPFAM" id="SSF52113">
    <property type="entry name" value="BRCT domain"/>
    <property type="match status" value="1"/>
</dbReference>
<feature type="region of interest" description="Disordered" evidence="4">
    <location>
        <begin position="408"/>
        <end position="449"/>
    </location>
</feature>
<protein>
    <recommendedName>
        <fullName evidence="5">BRCT domain-containing protein</fullName>
    </recommendedName>
</protein>
<feature type="compositionally biased region" description="Basic residues" evidence="4">
    <location>
        <begin position="436"/>
        <end position="447"/>
    </location>
</feature>
<dbReference type="InterPro" id="IPR001357">
    <property type="entry name" value="BRCT_dom"/>
</dbReference>
<dbReference type="AlphaFoldDB" id="A0AAU9PB94"/>
<evidence type="ECO:0000256" key="4">
    <source>
        <dbReference type="SAM" id="MobiDB-lite"/>
    </source>
</evidence>
<evidence type="ECO:0000313" key="7">
    <source>
        <dbReference type="Proteomes" id="UP001157418"/>
    </source>
</evidence>
<dbReference type="Pfam" id="PF16589">
    <property type="entry name" value="BRCT_2"/>
    <property type="match status" value="1"/>
</dbReference>
<dbReference type="PANTHER" id="PTHR23196">
    <property type="entry name" value="PAX TRANSCRIPTION ACTIVATION DOMAIN INTERACTING PROTEIN"/>
    <property type="match status" value="1"/>
</dbReference>
<evidence type="ECO:0000256" key="2">
    <source>
        <dbReference type="ARBA" id="ARBA00022763"/>
    </source>
</evidence>
<feature type="compositionally biased region" description="Acidic residues" evidence="4">
    <location>
        <begin position="167"/>
        <end position="176"/>
    </location>
</feature>
<dbReference type="GO" id="GO:0005634">
    <property type="term" value="C:nucleus"/>
    <property type="evidence" value="ECO:0007669"/>
    <property type="project" value="UniProtKB-SubCell"/>
</dbReference>
<feature type="compositionally biased region" description="Basic and acidic residues" evidence="4">
    <location>
        <begin position="413"/>
        <end position="427"/>
    </location>
</feature>
<dbReference type="CDD" id="cd18432">
    <property type="entry name" value="BRCT_PAXIP1_rpt6_like"/>
    <property type="match status" value="1"/>
</dbReference>
<organism evidence="6 7">
    <name type="scientific">Lactuca virosa</name>
    <dbReference type="NCBI Taxonomy" id="75947"/>
    <lineage>
        <taxon>Eukaryota</taxon>
        <taxon>Viridiplantae</taxon>
        <taxon>Streptophyta</taxon>
        <taxon>Embryophyta</taxon>
        <taxon>Tracheophyta</taxon>
        <taxon>Spermatophyta</taxon>
        <taxon>Magnoliopsida</taxon>
        <taxon>eudicotyledons</taxon>
        <taxon>Gunneridae</taxon>
        <taxon>Pentapetalae</taxon>
        <taxon>asterids</taxon>
        <taxon>campanulids</taxon>
        <taxon>Asterales</taxon>
        <taxon>Asteraceae</taxon>
        <taxon>Cichorioideae</taxon>
        <taxon>Cichorieae</taxon>
        <taxon>Lactucinae</taxon>
        <taxon>Lactuca</taxon>
    </lineage>
</organism>
<reference evidence="6 7" key="1">
    <citation type="submission" date="2022-01" db="EMBL/GenBank/DDBJ databases">
        <authorList>
            <person name="Xiong W."/>
            <person name="Schranz E."/>
        </authorList>
    </citation>
    <scope>NUCLEOTIDE SEQUENCE [LARGE SCALE GENOMIC DNA]</scope>
</reference>
<dbReference type="Gene3D" id="3.40.50.10190">
    <property type="entry name" value="BRCT domain"/>
    <property type="match status" value="2"/>
</dbReference>
<feature type="domain" description="BRCT" evidence="5">
    <location>
        <begin position="667"/>
        <end position="731"/>
    </location>
</feature>
<evidence type="ECO:0000313" key="6">
    <source>
        <dbReference type="EMBL" id="CAH1447466.1"/>
    </source>
</evidence>
<comment type="caution">
    <text evidence="6">The sequence shown here is derived from an EMBL/GenBank/DDBJ whole genome shotgun (WGS) entry which is preliminary data.</text>
</comment>
<keyword evidence="3" id="KW-0539">Nucleus</keyword>
<evidence type="ECO:0000256" key="3">
    <source>
        <dbReference type="ARBA" id="ARBA00023242"/>
    </source>
</evidence>
<dbReference type="Proteomes" id="UP001157418">
    <property type="component" value="Unassembled WGS sequence"/>
</dbReference>
<keyword evidence="7" id="KW-1185">Reference proteome</keyword>
<feature type="region of interest" description="Disordered" evidence="4">
    <location>
        <begin position="250"/>
        <end position="284"/>
    </location>
</feature>
<dbReference type="Pfam" id="PF16770">
    <property type="entry name" value="RTT107_BRCT_5"/>
    <property type="match status" value="1"/>
</dbReference>
<evidence type="ECO:0000256" key="1">
    <source>
        <dbReference type="ARBA" id="ARBA00004123"/>
    </source>
</evidence>
<dbReference type="CDD" id="cd17744">
    <property type="entry name" value="BRCT_MDC1_rpt1"/>
    <property type="match status" value="1"/>
</dbReference>
<feature type="region of interest" description="Disordered" evidence="4">
    <location>
        <begin position="581"/>
        <end position="624"/>
    </location>
</feature>
<dbReference type="PANTHER" id="PTHR23196:SF1">
    <property type="entry name" value="PAX-INTERACTING PROTEIN 1"/>
    <property type="match status" value="1"/>
</dbReference>
<dbReference type="InterPro" id="IPR051579">
    <property type="entry name" value="DDR_Transcriptional_Reg"/>
</dbReference>